<dbReference type="OrthoDB" id="9777873at2"/>
<gene>
    <name evidence="7" type="ORF">B0G62_11871</name>
</gene>
<dbReference type="Pfam" id="PF00535">
    <property type="entry name" value="Glycos_transf_2"/>
    <property type="match status" value="1"/>
</dbReference>
<dbReference type="AlphaFoldDB" id="A0A2S4LYD7"/>
<keyword evidence="8" id="KW-1185">Reference proteome</keyword>
<dbReference type="Gene3D" id="3.90.550.10">
    <property type="entry name" value="Spore Coat Polysaccharide Biosynthesis Protein SpsA, Chain A"/>
    <property type="match status" value="1"/>
</dbReference>
<dbReference type="InterPro" id="IPR001173">
    <property type="entry name" value="Glyco_trans_2-like"/>
</dbReference>
<dbReference type="SUPFAM" id="SSF53448">
    <property type="entry name" value="Nucleotide-diphospho-sugar transferases"/>
    <property type="match status" value="1"/>
</dbReference>
<evidence type="ECO:0000256" key="2">
    <source>
        <dbReference type="ARBA" id="ARBA00022475"/>
    </source>
</evidence>
<evidence type="ECO:0000259" key="6">
    <source>
        <dbReference type="Pfam" id="PF00535"/>
    </source>
</evidence>
<sequence length="234" mass="24542">MLAVIIPAHNEAHLIGRCVRSVVRASGHPELDDEEVRIFVVMDSCTDQTGPIAASLGAQVLSIDRRNVGAARALGAQAAVTQGARWLAFSDADTIVEVGWLAQQLRCRTDAVCGVIGVEDWSCHSAAVREDFVATYRDRDGHRHIHGANLGVSAQAYQAVGGFRPLESNEDVALVEALIAAGASVAWSAATRVVTSTRLDSRAPRGFGAALRAAGLRLAAQEGTVDEGGPAIAL</sequence>
<dbReference type="GO" id="GO:0016757">
    <property type="term" value="F:glycosyltransferase activity"/>
    <property type="evidence" value="ECO:0007669"/>
    <property type="project" value="UniProtKB-KW"/>
</dbReference>
<keyword evidence="5" id="KW-0472">Membrane</keyword>
<organism evidence="7 8">
    <name type="scientific">Paraburkholderia eburnea</name>
    <dbReference type="NCBI Taxonomy" id="1189126"/>
    <lineage>
        <taxon>Bacteria</taxon>
        <taxon>Pseudomonadati</taxon>
        <taxon>Pseudomonadota</taxon>
        <taxon>Betaproteobacteria</taxon>
        <taxon>Burkholderiales</taxon>
        <taxon>Burkholderiaceae</taxon>
        <taxon>Paraburkholderia</taxon>
    </lineage>
</organism>
<protein>
    <submittedName>
        <fullName evidence="7">Glycosyl transferase family 2</fullName>
    </submittedName>
</protein>
<reference evidence="7 8" key="1">
    <citation type="submission" date="2018-01" db="EMBL/GenBank/DDBJ databases">
        <title>Genomic Encyclopedia of Type Strains, Phase III (KMG-III): the genomes of soil and plant-associated and newly described type strains.</title>
        <authorList>
            <person name="Whitman W."/>
        </authorList>
    </citation>
    <scope>NUCLEOTIDE SEQUENCE [LARGE SCALE GENOMIC DNA]</scope>
    <source>
        <strain evidence="7 8">JCM 18070</strain>
    </source>
</reference>
<evidence type="ECO:0000256" key="1">
    <source>
        <dbReference type="ARBA" id="ARBA00004236"/>
    </source>
</evidence>
<dbReference type="PANTHER" id="PTHR43646">
    <property type="entry name" value="GLYCOSYLTRANSFERASE"/>
    <property type="match status" value="1"/>
</dbReference>
<evidence type="ECO:0000313" key="7">
    <source>
        <dbReference type="EMBL" id="POR47480.1"/>
    </source>
</evidence>
<feature type="domain" description="Glycosyltransferase 2-like" evidence="6">
    <location>
        <begin position="4"/>
        <end position="106"/>
    </location>
</feature>
<dbReference type="InterPro" id="IPR029044">
    <property type="entry name" value="Nucleotide-diphossugar_trans"/>
</dbReference>
<comment type="subcellular location">
    <subcellularLocation>
        <location evidence="1">Cell membrane</location>
    </subcellularLocation>
</comment>
<evidence type="ECO:0000256" key="4">
    <source>
        <dbReference type="ARBA" id="ARBA00022679"/>
    </source>
</evidence>
<proteinExistence type="predicted"/>
<evidence type="ECO:0000256" key="3">
    <source>
        <dbReference type="ARBA" id="ARBA00022676"/>
    </source>
</evidence>
<dbReference type="EMBL" id="PQGA01000018">
    <property type="protein sequence ID" value="POR47480.1"/>
    <property type="molecule type" value="Genomic_DNA"/>
</dbReference>
<evidence type="ECO:0000256" key="5">
    <source>
        <dbReference type="ARBA" id="ARBA00023136"/>
    </source>
</evidence>
<accession>A0A2S4LYD7</accession>
<dbReference type="Proteomes" id="UP000237381">
    <property type="component" value="Unassembled WGS sequence"/>
</dbReference>
<dbReference type="PANTHER" id="PTHR43646:SF2">
    <property type="entry name" value="GLYCOSYLTRANSFERASE 2-LIKE DOMAIN-CONTAINING PROTEIN"/>
    <property type="match status" value="1"/>
</dbReference>
<dbReference type="GO" id="GO:0005886">
    <property type="term" value="C:plasma membrane"/>
    <property type="evidence" value="ECO:0007669"/>
    <property type="project" value="UniProtKB-SubCell"/>
</dbReference>
<keyword evidence="2" id="KW-1003">Cell membrane</keyword>
<comment type="caution">
    <text evidence="7">The sequence shown here is derived from an EMBL/GenBank/DDBJ whole genome shotgun (WGS) entry which is preliminary data.</text>
</comment>
<evidence type="ECO:0000313" key="8">
    <source>
        <dbReference type="Proteomes" id="UP000237381"/>
    </source>
</evidence>
<keyword evidence="3" id="KW-0328">Glycosyltransferase</keyword>
<keyword evidence="4 7" id="KW-0808">Transferase</keyword>
<name>A0A2S4LYD7_9BURK</name>
<dbReference type="RefSeq" id="WP_103706829.1">
    <property type="nucleotide sequence ID" value="NZ_PQGA01000018.1"/>
</dbReference>